<dbReference type="PATRIC" id="fig|1127483.3.peg.4174"/>
<feature type="chain" id="PRO_5003555204" description="TonB-dependent receptor" evidence="1">
    <location>
        <begin position="36"/>
        <end position="71"/>
    </location>
</feature>
<organism evidence="2 3">
    <name type="scientific">Cupriavidus basilensis OR16</name>
    <dbReference type="NCBI Taxonomy" id="1127483"/>
    <lineage>
        <taxon>Bacteria</taxon>
        <taxon>Pseudomonadati</taxon>
        <taxon>Pseudomonadota</taxon>
        <taxon>Betaproteobacteria</taxon>
        <taxon>Burkholderiales</taxon>
        <taxon>Burkholderiaceae</taxon>
        <taxon>Cupriavidus</taxon>
    </lineage>
</organism>
<keyword evidence="1" id="KW-0732">Signal</keyword>
<dbReference type="AlphaFoldDB" id="H1S866"/>
<dbReference type="EMBL" id="AHJE01000050">
    <property type="protein sequence ID" value="EHP41335.1"/>
    <property type="molecule type" value="Genomic_DNA"/>
</dbReference>
<name>H1S866_9BURK</name>
<accession>H1S866</accession>
<feature type="signal peptide" evidence="1">
    <location>
        <begin position="1"/>
        <end position="35"/>
    </location>
</feature>
<reference evidence="2 3" key="1">
    <citation type="journal article" date="2012" name="J. Bacteriol.">
        <title>De Novo Genome Project of Cupriavidus basilensis OR16.</title>
        <authorList>
            <person name="Cserhati M."/>
            <person name="Kriszt B."/>
            <person name="Szoboszlay S."/>
            <person name="Toth A."/>
            <person name="Szabo I."/>
            <person name="Tancsics A."/>
            <person name="Nagy I."/>
            <person name="Horvath B."/>
            <person name="Nagy I."/>
            <person name="Kukolya J."/>
        </authorList>
    </citation>
    <scope>NUCLEOTIDE SEQUENCE [LARGE SCALE GENOMIC DNA]</scope>
    <source>
        <strain evidence="2 3">OR16</strain>
    </source>
</reference>
<dbReference type="Proteomes" id="UP000005808">
    <property type="component" value="Unassembled WGS sequence"/>
</dbReference>
<evidence type="ECO:0000313" key="2">
    <source>
        <dbReference type="EMBL" id="EHP41335.1"/>
    </source>
</evidence>
<evidence type="ECO:0008006" key="4">
    <source>
        <dbReference type="Google" id="ProtNLM"/>
    </source>
</evidence>
<sequence>MRIISIIEVSVRKTSKFLLRICAVVLCCALSAAQAQETVTDLAGRSVRNSAGTARIQPVALQGEYWRSLGL</sequence>
<protein>
    <recommendedName>
        <fullName evidence="4">TonB-dependent receptor</fullName>
    </recommendedName>
</protein>
<comment type="caution">
    <text evidence="2">The sequence shown here is derived from an EMBL/GenBank/DDBJ whole genome shotgun (WGS) entry which is preliminary data.</text>
</comment>
<evidence type="ECO:0000313" key="3">
    <source>
        <dbReference type="Proteomes" id="UP000005808"/>
    </source>
</evidence>
<gene>
    <name evidence="2" type="ORF">OR16_20822</name>
</gene>
<dbReference type="RefSeq" id="WP_006159619.1">
    <property type="nucleotide sequence ID" value="NZ_AHJE01000050.1"/>
</dbReference>
<proteinExistence type="predicted"/>
<evidence type="ECO:0000256" key="1">
    <source>
        <dbReference type="SAM" id="SignalP"/>
    </source>
</evidence>